<keyword evidence="2" id="KW-1185">Reference proteome</keyword>
<dbReference type="AlphaFoldDB" id="T1KH67"/>
<accession>T1KH67</accession>
<protein>
    <submittedName>
        <fullName evidence="1">Uncharacterized protein</fullName>
    </submittedName>
</protein>
<name>T1KH67_TETUR</name>
<dbReference type="EnsemblMetazoa" id="tetur11g03280.1">
    <property type="protein sequence ID" value="tetur11g03280.1"/>
    <property type="gene ID" value="tetur11g03280"/>
</dbReference>
<organism evidence="1 2">
    <name type="scientific">Tetranychus urticae</name>
    <name type="common">Two-spotted spider mite</name>
    <dbReference type="NCBI Taxonomy" id="32264"/>
    <lineage>
        <taxon>Eukaryota</taxon>
        <taxon>Metazoa</taxon>
        <taxon>Ecdysozoa</taxon>
        <taxon>Arthropoda</taxon>
        <taxon>Chelicerata</taxon>
        <taxon>Arachnida</taxon>
        <taxon>Acari</taxon>
        <taxon>Acariformes</taxon>
        <taxon>Trombidiformes</taxon>
        <taxon>Prostigmata</taxon>
        <taxon>Eleutherengona</taxon>
        <taxon>Raphignathae</taxon>
        <taxon>Tetranychoidea</taxon>
        <taxon>Tetranychidae</taxon>
        <taxon>Tetranychus</taxon>
    </lineage>
</organism>
<reference evidence="2" key="1">
    <citation type="submission" date="2011-08" db="EMBL/GenBank/DDBJ databases">
        <authorList>
            <person name="Rombauts S."/>
        </authorList>
    </citation>
    <scope>NUCLEOTIDE SEQUENCE</scope>
    <source>
        <strain evidence="2">London</strain>
    </source>
</reference>
<dbReference type="HOGENOM" id="CLU_1367789_0_0_1"/>
<proteinExistence type="predicted"/>
<evidence type="ECO:0000313" key="2">
    <source>
        <dbReference type="Proteomes" id="UP000015104"/>
    </source>
</evidence>
<sequence>MTTMDSDNIDGYKKELLNARVMLKARRRLDAQEKLEKLVDDLRPRDENLLLETLITLADLLDDMGYHTDSLSRRNEAVDLSIKLFTVKHKKVADQLIARANTTWTLLDKHEERTLILKYANETKSSIRDAVKLLKMLPTYPNIDKVMADLRQKLTCAIMIIEANSKINGVMQSKSNLQNGGIAQSSETEDQIMLDEPYAI</sequence>
<reference evidence="1" key="2">
    <citation type="submission" date="2015-06" db="UniProtKB">
        <authorList>
            <consortium name="EnsemblMetazoa"/>
        </authorList>
    </citation>
    <scope>IDENTIFICATION</scope>
</reference>
<dbReference type="Proteomes" id="UP000015104">
    <property type="component" value="Unassembled WGS sequence"/>
</dbReference>
<dbReference type="EMBL" id="CAEY01000073">
    <property type="status" value="NOT_ANNOTATED_CDS"/>
    <property type="molecule type" value="Genomic_DNA"/>
</dbReference>
<evidence type="ECO:0000313" key="1">
    <source>
        <dbReference type="EnsemblMetazoa" id="tetur11g03280.1"/>
    </source>
</evidence>